<accession>A0A512PIY2</accession>
<comment type="caution">
    <text evidence="5">The sequence shown here is derived from an EMBL/GenBank/DDBJ whole genome shotgun (WGS) entry which is preliminary data.</text>
</comment>
<dbReference type="InterPro" id="IPR038734">
    <property type="entry name" value="YhaN_AAA"/>
</dbReference>
<keyword evidence="1" id="KW-0175">Coiled coil</keyword>
<dbReference type="PANTHER" id="PTHR41259">
    <property type="entry name" value="DOUBLE-STRAND BREAK REPAIR RAD50 ATPASE, PUTATIVE-RELATED"/>
    <property type="match status" value="1"/>
</dbReference>
<evidence type="ECO:0000256" key="2">
    <source>
        <dbReference type="SAM" id="MobiDB-lite"/>
    </source>
</evidence>
<evidence type="ECO:0000313" key="5">
    <source>
        <dbReference type="EMBL" id="GEP71143.1"/>
    </source>
</evidence>
<feature type="transmembrane region" description="Helical" evidence="3">
    <location>
        <begin position="409"/>
        <end position="426"/>
    </location>
</feature>
<feature type="compositionally biased region" description="Basic and acidic residues" evidence="2">
    <location>
        <begin position="389"/>
        <end position="398"/>
    </location>
</feature>
<dbReference type="AlphaFoldDB" id="A0A512PIY2"/>
<evidence type="ECO:0000256" key="3">
    <source>
        <dbReference type="SAM" id="Phobius"/>
    </source>
</evidence>
<dbReference type="EMBL" id="BKAM01000001">
    <property type="protein sequence ID" value="GEP71143.1"/>
    <property type="molecule type" value="Genomic_DNA"/>
</dbReference>
<dbReference type="RefSeq" id="WP_056982610.1">
    <property type="nucleotide sequence ID" value="NZ_BKAM01000001.1"/>
</dbReference>
<protein>
    <submittedName>
        <fullName evidence="5">Membrane protein</fullName>
    </submittedName>
</protein>
<dbReference type="Proteomes" id="UP000321569">
    <property type="component" value="Unassembled WGS sequence"/>
</dbReference>
<feature type="coiled-coil region" evidence="1">
    <location>
        <begin position="611"/>
        <end position="685"/>
    </location>
</feature>
<evidence type="ECO:0000313" key="6">
    <source>
        <dbReference type="Proteomes" id="UP000321569"/>
    </source>
</evidence>
<evidence type="ECO:0000256" key="1">
    <source>
        <dbReference type="SAM" id="Coils"/>
    </source>
</evidence>
<keyword evidence="3" id="KW-0472">Membrane</keyword>
<dbReference type="Gene3D" id="3.40.50.300">
    <property type="entry name" value="P-loop containing nucleotide triphosphate hydrolases"/>
    <property type="match status" value="2"/>
</dbReference>
<proteinExistence type="predicted"/>
<dbReference type="STRING" id="1423795.FD12_GL000219"/>
<gene>
    <name evidence="5" type="ORF">LRA02_00110</name>
</gene>
<dbReference type="PANTHER" id="PTHR41259:SF1">
    <property type="entry name" value="DOUBLE-STRAND BREAK REPAIR RAD50 ATPASE, PUTATIVE-RELATED"/>
    <property type="match status" value="1"/>
</dbReference>
<feature type="domain" description="YhaN AAA" evidence="4">
    <location>
        <begin position="1"/>
        <end position="201"/>
    </location>
</feature>
<dbReference type="OrthoDB" id="9764467at2"/>
<dbReference type="Pfam" id="PF13514">
    <property type="entry name" value="AAA_27"/>
    <property type="match status" value="1"/>
</dbReference>
<evidence type="ECO:0000259" key="4">
    <source>
        <dbReference type="Pfam" id="PF13514"/>
    </source>
</evidence>
<keyword evidence="3" id="KW-0812">Transmembrane</keyword>
<reference evidence="5 6" key="1">
    <citation type="submission" date="2019-07" db="EMBL/GenBank/DDBJ databases">
        <title>Whole genome shotgun sequence of Lactobacillus rapi NBRC 109618.</title>
        <authorList>
            <person name="Hosoyama A."/>
            <person name="Uohara A."/>
            <person name="Ohji S."/>
            <person name="Ichikawa N."/>
        </authorList>
    </citation>
    <scope>NUCLEOTIDE SEQUENCE [LARGE SCALE GENOMIC DNA]</scope>
    <source>
        <strain evidence="5 6">NBRC 109618</strain>
    </source>
</reference>
<sequence length="861" mass="99727">MIIKELMIYGYGKWVDQHFSFATPLQAIYGPNEAGKSTIIDFIESMFFGFQNKKQAVHGQFYPKTSKAYGGELIFEQDHQKYKLVRIDGPKGGNVKFYDIDHDIELPSTDFEALLSPIDRQSYNQLFYFGDFDKKEFYKTDETDLGLRIQRIGVTDADKWAGLQKELVKIADELYKPRGRKQQINVKLKDYHELEQKVQDAKKAYPAYLNLQSQLNDVKADYAHQQTELLQLQRHIQADRQLESYLPLIREQSELAKISKNDLLTGFDDSDKAILDRYRANITSAISQVKDNQKQVDEIKKASCETPAQHFYEENQFQIDALMGDLAGQRNVASRIQLMTSQRDKTQEKLLQLKASLPKNEAGELPLPFPDDQINHINELLRQQGNLKDQLRNGESRTTRRPKPAKKSLTPYYVLAGIIALVAILVSQHTVISIIGYLVALGILGWGFTQQRNQSQNQFSSQPTTDQQALNRQLAVIQNQLQQISADYRLTGIEEAKWLSIQSALHQLDDLQHSLIENNHQLEVEQKKYGHYLDQWEFARDWIHFDPDAYTHNLDLLEQTVNHWQQQFAEFRQKQKNLVIFQNLVDQTNAKLTQAKKQITDFLTQRAVHSEEEFKRILAQQKQLREKLRRKAELDEQLEGSNINIPNDLDESKLKTKLDQERQRLDDLQKSVNNVSEQKAELNVQLTHLVESGHYFGLRQQLANLETDILDDVHRYLALQLSTRWIQNVLNIATKGRVPKILKLAKQYFATLTDHQYKNILFENEISVVRKDDVAFTVNELSKGTLEQLYLALILSMTVGFSDQYPLPIMIDDGFVNFDKTRRQAAFAILKQVSQKTQVLYFTANDEIRNQGFKVLDLSQF</sequence>
<dbReference type="SUPFAM" id="SSF52540">
    <property type="entry name" value="P-loop containing nucleoside triphosphate hydrolases"/>
    <property type="match status" value="1"/>
</dbReference>
<organism evidence="5 6">
    <name type="scientific">Lentilactobacillus rapi</name>
    <dbReference type="NCBI Taxonomy" id="481723"/>
    <lineage>
        <taxon>Bacteria</taxon>
        <taxon>Bacillati</taxon>
        <taxon>Bacillota</taxon>
        <taxon>Bacilli</taxon>
        <taxon>Lactobacillales</taxon>
        <taxon>Lactobacillaceae</taxon>
        <taxon>Lentilactobacillus</taxon>
    </lineage>
</organism>
<feature type="region of interest" description="Disordered" evidence="2">
    <location>
        <begin position="385"/>
        <end position="404"/>
    </location>
</feature>
<feature type="transmembrane region" description="Helical" evidence="3">
    <location>
        <begin position="432"/>
        <end position="449"/>
    </location>
</feature>
<name>A0A512PIY2_9LACO</name>
<dbReference type="InterPro" id="IPR027417">
    <property type="entry name" value="P-loop_NTPase"/>
</dbReference>
<keyword evidence="3" id="KW-1133">Transmembrane helix</keyword>